<dbReference type="AlphaFoldDB" id="A0A229YK98"/>
<dbReference type="GO" id="GO:0016787">
    <property type="term" value="F:hydrolase activity"/>
    <property type="evidence" value="ECO:0007669"/>
    <property type="project" value="InterPro"/>
</dbReference>
<dbReference type="PROSITE" id="PS51986">
    <property type="entry name" value="GS_BETA_GRASP"/>
    <property type="match status" value="1"/>
</dbReference>
<proteinExistence type="inferred from homology"/>
<dbReference type="EMBL" id="NIDN02000055">
    <property type="protein sequence ID" value="RLL98310.1"/>
    <property type="molecule type" value="Genomic_DNA"/>
</dbReference>
<evidence type="ECO:0000313" key="6">
    <source>
        <dbReference type="Proteomes" id="UP000215289"/>
    </source>
</evidence>
<evidence type="ECO:0000256" key="2">
    <source>
        <dbReference type="RuleBase" id="RU000384"/>
    </source>
</evidence>
<dbReference type="Gene3D" id="3.20.20.140">
    <property type="entry name" value="Metal-dependent hydrolases"/>
    <property type="match status" value="1"/>
</dbReference>
<comment type="caution">
    <text evidence="5">The sequence shown here is derived from an EMBL/GenBank/DDBJ whole genome shotgun (WGS) entry which is preliminary data.</text>
</comment>
<dbReference type="GO" id="GO:0006542">
    <property type="term" value="P:glutamine biosynthetic process"/>
    <property type="evidence" value="ECO:0007669"/>
    <property type="project" value="InterPro"/>
</dbReference>
<dbReference type="SMART" id="SM01230">
    <property type="entry name" value="Gln-synt_C"/>
    <property type="match status" value="1"/>
</dbReference>
<dbReference type="InterPro" id="IPR006680">
    <property type="entry name" value="Amidohydro-rel"/>
</dbReference>
<accession>A0A229YK98</accession>
<comment type="similarity">
    <text evidence="1 2">Belongs to the glutamine synthetase family.</text>
</comment>
<dbReference type="InterPro" id="IPR014746">
    <property type="entry name" value="Gln_synth/guanido_kin_cat_dom"/>
</dbReference>
<sequence>MDNDTLDSLRHVIQCHPLIDNHAHNLLDKASACNYAKYPFEQIISEAQGVALHNATSTMPLHRAASQLAVLYDCPSSDWEQVKAARQQWVERDYDGLIRQCLQGTHTLLLDDLLTEQDIEPYQWHDQFTVSATKRIVRIEALAARMLAIVMRGSSNPEAGDASALESRFLAFRDGFSRMVSEAIADPAVVGFKSVICYRTGLNVHPTDEDASVLLQSFARTIQTSKSGYRVEDKPLNDWLVRQTLDLLQGARADTKDCKNKPLQLHTGLGDNDISLVLANPAYLQPLIARYPSVDFVLLHSSYPYTREAGYLACVYPNVYLDLGEVFPMVSRDAQESIIRDSLDIVPTKRLLWSTDGHFFPETFYLGNKQFRDVLEKVFVDYVRQGDWTVAQAKEAAADILFYNSNRIYDLNEQPSFEQVSKQIAISSTHALDTFMRCNPDVKYVWMQWVDYTATTRLRIFPILEFAKIVRKQRRIGISLCVFWMLQDDSMTPEGTTTGQFYMEPDLTSLRPNVSLDSKSATVMTFWRSEENNPLEGCPRTALKNIVDKLHTDHGISISCGFEIEVVFLRPDTDPSTGETRYLPAVTNHSWSQMTSDTRRMLPLLEEIADSLAAIGTPLEQFHCESAPGQFEFVLPRDSPLRAVDTLLKARQVVTHIAERHGLRATLHPRPVPGVAGSASHAHVSISPPSNEDAFLAGVLAHFPALLACTLAQETSYDRVKSGLWAGSEWVAWGTQNREAPIRKIEPGHWELKSLDGLANMYIAIAAFLAAGYLGLENNLPLTVKECLYDAATLTDAQRQDLGITTPLPKTLAQSLDALESDSALQELLGPFLVRNYVIVKRAEAKKLAAMGDEERRKWLVERY</sequence>
<evidence type="ECO:0000259" key="4">
    <source>
        <dbReference type="PROSITE" id="PS51987"/>
    </source>
</evidence>
<keyword evidence="6" id="KW-1185">Reference proteome</keyword>
<feature type="domain" description="GS catalytic" evidence="4">
    <location>
        <begin position="539"/>
        <end position="864"/>
    </location>
</feature>
<dbReference type="PANTHER" id="PTHR43383:SF2">
    <property type="entry name" value="AMIDOHYDROLASE 2 FAMILY PROTEIN"/>
    <property type="match status" value="1"/>
</dbReference>
<name>A0A229YK98_9EURO</name>
<dbReference type="STRING" id="1245748.A0A229YK98"/>
<dbReference type="Gene3D" id="3.30.590.10">
    <property type="entry name" value="Glutamine synthetase/guanido kinase, catalytic domain"/>
    <property type="match status" value="1"/>
</dbReference>
<evidence type="ECO:0000259" key="3">
    <source>
        <dbReference type="PROSITE" id="PS51986"/>
    </source>
</evidence>
<dbReference type="PANTHER" id="PTHR43383">
    <property type="entry name" value="NODULIN 6"/>
    <property type="match status" value="1"/>
</dbReference>
<dbReference type="PROSITE" id="PS51987">
    <property type="entry name" value="GS_CATALYTIC"/>
    <property type="match status" value="1"/>
</dbReference>
<dbReference type="Proteomes" id="UP000215289">
    <property type="component" value="Unassembled WGS sequence"/>
</dbReference>
<dbReference type="Pfam" id="PF04909">
    <property type="entry name" value="Amidohydro_2"/>
    <property type="match status" value="1"/>
</dbReference>
<dbReference type="InterPro" id="IPR008146">
    <property type="entry name" value="Gln_synth_cat_dom"/>
</dbReference>
<gene>
    <name evidence="5" type="ORF">CFD26_103985</name>
</gene>
<dbReference type="GO" id="GO:0004356">
    <property type="term" value="F:glutamine synthetase activity"/>
    <property type="evidence" value="ECO:0007669"/>
    <property type="project" value="InterPro"/>
</dbReference>
<organism evidence="5 6">
    <name type="scientific">Aspergillus turcosus</name>
    <dbReference type="NCBI Taxonomy" id="1245748"/>
    <lineage>
        <taxon>Eukaryota</taxon>
        <taxon>Fungi</taxon>
        <taxon>Dikarya</taxon>
        <taxon>Ascomycota</taxon>
        <taxon>Pezizomycotina</taxon>
        <taxon>Eurotiomycetes</taxon>
        <taxon>Eurotiomycetidae</taxon>
        <taxon>Eurotiales</taxon>
        <taxon>Aspergillaceae</taxon>
        <taxon>Aspergillus</taxon>
        <taxon>Aspergillus subgen. Fumigati</taxon>
    </lineage>
</organism>
<evidence type="ECO:0000256" key="1">
    <source>
        <dbReference type="PROSITE-ProRule" id="PRU01330"/>
    </source>
</evidence>
<dbReference type="Pfam" id="PF00120">
    <property type="entry name" value="Gln-synt_C"/>
    <property type="match status" value="1"/>
</dbReference>
<dbReference type="SUPFAM" id="SSF55931">
    <property type="entry name" value="Glutamine synthetase/guanido kinase"/>
    <property type="match status" value="1"/>
</dbReference>
<protein>
    <submittedName>
        <fullName evidence="5">Uncharacterized protein</fullName>
    </submittedName>
</protein>
<dbReference type="InterPro" id="IPR008147">
    <property type="entry name" value="Gln_synt_N"/>
</dbReference>
<feature type="domain" description="GS beta-grasp" evidence="3">
    <location>
        <begin position="440"/>
        <end position="532"/>
    </location>
</feature>
<evidence type="ECO:0000313" key="5">
    <source>
        <dbReference type="EMBL" id="RLL98310.1"/>
    </source>
</evidence>
<dbReference type="InterPro" id="IPR032466">
    <property type="entry name" value="Metal_Hydrolase"/>
</dbReference>
<dbReference type="FunFam" id="3.30.590.10:FF:000013">
    <property type="entry name" value="Related to fluG protein"/>
    <property type="match status" value="1"/>
</dbReference>
<dbReference type="OrthoDB" id="3364440at2759"/>
<reference evidence="5 6" key="1">
    <citation type="submission" date="2018-08" db="EMBL/GenBank/DDBJ databases">
        <title>Draft genome sequences of two Aspergillus turcosus clinical strains isolated from bronchoalveolar lavage fluid: one azole-susceptible and the other azole-resistant.</title>
        <authorList>
            <person name="Parent-Michaud M."/>
            <person name="Dufresne P.J."/>
            <person name="Fournier E."/>
            <person name="Martineau C."/>
            <person name="Moreira S."/>
            <person name="Perkins V."/>
            <person name="De Repentigny L."/>
            <person name="Dufresne S.F."/>
        </authorList>
    </citation>
    <scope>NUCLEOTIDE SEQUENCE [LARGE SCALE GENOMIC DNA]</scope>
    <source>
        <strain evidence="5">HMR AF 1038</strain>
    </source>
</reference>
<dbReference type="SUPFAM" id="SSF51556">
    <property type="entry name" value="Metallo-dependent hydrolases"/>
    <property type="match status" value="1"/>
</dbReference>
<dbReference type="FunFam" id="3.20.20.140:FF:000074">
    <property type="entry name" value="Extracellular developmental signal biosynthesis protein FluG"/>
    <property type="match status" value="1"/>
</dbReference>